<dbReference type="InterPro" id="IPR018657">
    <property type="entry name" value="LarA-like_N"/>
</dbReference>
<sequence>MELRLKYGREELAAEIPDRNVLNTVLPNEGPGVEDPLAAVREALENPIGSPRLGEIVFRKKPRKVAIVVNDVTRPTPYEYILPPLLEELHGAGVQEEEVVFVIATGIHRGHTPEENRRIFGTELVERYRFVNHNAEDEDNLTSLGTLSDGSELRINREVAEADMVITTGLIGLHYFAGYSGGRKSILPGVAAKDQITRNHARMTDPRATTGNYEDNPVHWIMVEAARKAGVDFIVNVVTNSRKEIVAAVAGELEEAWLAGVKICREMSVVEIPGPADVVIAGAGGFPKDINVYQAQKALDNAAPAVRPGGTIILVAQCSEGYGEDTFEEWIRSARKLEDIFERFERQFVLGGHKAFAIARVVKEKEVVLVSDLNREDTERLFFTYASSLEDALKYVEKKHGRDYQALVMPQAGLVLPVVADS</sequence>
<dbReference type="RefSeq" id="WP_088554627.1">
    <property type="nucleotide sequence ID" value="NZ_BDGJ01000145.1"/>
</dbReference>
<evidence type="ECO:0000259" key="1">
    <source>
        <dbReference type="Pfam" id="PF09861"/>
    </source>
</evidence>
<dbReference type="NCBIfam" id="NF033504">
    <property type="entry name" value="Ni_dep_LarA"/>
    <property type="match status" value="1"/>
</dbReference>
<accession>A0A1Z5HVR7</accession>
<protein>
    <submittedName>
        <fullName evidence="3">Uncharacterized protein</fullName>
    </submittedName>
</protein>
<comment type="caution">
    <text evidence="3">The sequence shown here is derived from an EMBL/GenBank/DDBJ whole genome shotgun (WGS) entry which is preliminary data.</text>
</comment>
<dbReference type="Proteomes" id="UP000197032">
    <property type="component" value="Unassembled WGS sequence"/>
</dbReference>
<gene>
    <name evidence="3" type="ORF">KKC1_26290</name>
</gene>
<dbReference type="Gene3D" id="3.40.50.11440">
    <property type="match status" value="1"/>
</dbReference>
<reference evidence="4" key="1">
    <citation type="journal article" date="2017" name="Appl. Environ. Microbiol.">
        <title>Genomic analysis of Calderihabitans maritimus KKC1, a thermophilic hydrogenogenic carboxydotrophic bacterium isolated from marine sediment.</title>
        <authorList>
            <person name="Omae K."/>
            <person name="Yoneda Y."/>
            <person name="Fukuyama Y."/>
            <person name="Yoshida T."/>
            <person name="Sako Y."/>
        </authorList>
    </citation>
    <scope>NUCLEOTIDE SEQUENCE [LARGE SCALE GENOMIC DNA]</scope>
    <source>
        <strain evidence="4">KKC1</strain>
    </source>
</reference>
<dbReference type="Pfam" id="PF09861">
    <property type="entry name" value="Lar_N"/>
    <property type="match status" value="1"/>
</dbReference>
<dbReference type="InterPro" id="IPR047926">
    <property type="entry name" value="Ni_dep_LarA"/>
</dbReference>
<feature type="domain" description="Lactate racemase C-terminal" evidence="2">
    <location>
        <begin position="275"/>
        <end position="411"/>
    </location>
</feature>
<dbReference type="PANTHER" id="PTHR33171:SF17">
    <property type="entry name" value="LARA-LIKE N-TERMINAL DOMAIN-CONTAINING PROTEIN"/>
    <property type="match status" value="1"/>
</dbReference>
<dbReference type="AlphaFoldDB" id="A0A1Z5HVR7"/>
<dbReference type="InterPro" id="IPR048068">
    <property type="entry name" value="LarA-like"/>
</dbReference>
<dbReference type="PANTHER" id="PTHR33171">
    <property type="entry name" value="LAR_N DOMAIN-CONTAINING PROTEIN"/>
    <property type="match status" value="1"/>
</dbReference>
<dbReference type="EMBL" id="BDGJ01000145">
    <property type="protein sequence ID" value="GAW93498.1"/>
    <property type="molecule type" value="Genomic_DNA"/>
</dbReference>
<organism evidence="3 4">
    <name type="scientific">Calderihabitans maritimus</name>
    <dbReference type="NCBI Taxonomy" id="1246530"/>
    <lineage>
        <taxon>Bacteria</taxon>
        <taxon>Bacillati</taxon>
        <taxon>Bacillota</taxon>
        <taxon>Clostridia</taxon>
        <taxon>Neomoorellales</taxon>
        <taxon>Calderihabitantaceae</taxon>
        <taxon>Calderihabitans</taxon>
    </lineage>
</organism>
<dbReference type="Gene3D" id="3.90.226.30">
    <property type="match status" value="1"/>
</dbReference>
<name>A0A1Z5HVR7_9FIRM</name>
<evidence type="ECO:0000313" key="4">
    <source>
        <dbReference type="Proteomes" id="UP000197032"/>
    </source>
</evidence>
<dbReference type="Pfam" id="PF21113">
    <property type="entry name" value="LarA_C"/>
    <property type="match status" value="1"/>
</dbReference>
<dbReference type="InterPro" id="IPR043166">
    <property type="entry name" value="LarA-like_C"/>
</dbReference>
<feature type="domain" description="LarA-like N-terminal" evidence="1">
    <location>
        <begin position="7"/>
        <end position="211"/>
    </location>
</feature>
<keyword evidence="4" id="KW-1185">Reference proteome</keyword>
<evidence type="ECO:0000313" key="3">
    <source>
        <dbReference type="EMBL" id="GAW93498.1"/>
    </source>
</evidence>
<dbReference type="OrthoDB" id="9770545at2"/>
<dbReference type="GO" id="GO:0050043">
    <property type="term" value="F:lactate racemase activity"/>
    <property type="evidence" value="ECO:0007669"/>
    <property type="project" value="InterPro"/>
</dbReference>
<proteinExistence type="predicted"/>
<evidence type="ECO:0000259" key="2">
    <source>
        <dbReference type="Pfam" id="PF21113"/>
    </source>
</evidence>
<dbReference type="InterPro" id="IPR048520">
    <property type="entry name" value="LarA_C"/>
</dbReference>